<accession>A0AAX6RED5</accession>
<protein>
    <submittedName>
        <fullName evidence="4">Pyrin and HIN domain-containing protein 1-like</fullName>
    </submittedName>
</protein>
<dbReference type="GO" id="GO:0035458">
    <property type="term" value="P:cellular response to interferon-beta"/>
    <property type="evidence" value="ECO:0007669"/>
    <property type="project" value="InterPro"/>
</dbReference>
<comment type="similarity">
    <text evidence="1">Belongs to the HIN-200 family.</text>
</comment>
<dbReference type="SMART" id="SM01289">
    <property type="entry name" value="PYRIN"/>
    <property type="match status" value="1"/>
</dbReference>
<evidence type="ECO:0000259" key="2">
    <source>
        <dbReference type="PROSITE" id="PS50824"/>
    </source>
</evidence>
<dbReference type="GO" id="GO:0005829">
    <property type="term" value="C:cytosol"/>
    <property type="evidence" value="ECO:0007669"/>
    <property type="project" value="TreeGrafter"/>
</dbReference>
<evidence type="ECO:0000313" key="3">
    <source>
        <dbReference type="Proteomes" id="UP000694906"/>
    </source>
</evidence>
<dbReference type="GO" id="GO:0003690">
    <property type="term" value="F:double-stranded DNA binding"/>
    <property type="evidence" value="ECO:0007669"/>
    <property type="project" value="TreeGrafter"/>
</dbReference>
<dbReference type="Gene3D" id="1.10.533.10">
    <property type="entry name" value="Death Domain, Fas"/>
    <property type="match status" value="1"/>
</dbReference>
<dbReference type="InterPro" id="IPR040205">
    <property type="entry name" value="HIN-200"/>
</dbReference>
<dbReference type="PANTHER" id="PTHR12200">
    <property type="entry name" value="INTERFERON-INDUCIBLE PROTEIN AIM2 FAMILY MEMBER"/>
    <property type="match status" value="1"/>
</dbReference>
<dbReference type="Pfam" id="PF02758">
    <property type="entry name" value="PYRIN"/>
    <property type="match status" value="1"/>
</dbReference>
<dbReference type="GO" id="GO:0005654">
    <property type="term" value="C:nucleoplasm"/>
    <property type="evidence" value="ECO:0007669"/>
    <property type="project" value="TreeGrafter"/>
</dbReference>
<reference evidence="4" key="1">
    <citation type="submission" date="2025-08" db="UniProtKB">
        <authorList>
            <consortium name="RefSeq"/>
        </authorList>
    </citation>
    <scope>IDENTIFICATION</scope>
</reference>
<dbReference type="PANTHER" id="PTHR12200:SF25">
    <property type="entry name" value="PYRIN AND HIN DOMAIN-CONTAINING PROTEIN 1"/>
    <property type="match status" value="1"/>
</dbReference>
<organism evidence="3 4">
    <name type="scientific">Heterocephalus glaber</name>
    <name type="common">Naked mole rat</name>
    <dbReference type="NCBI Taxonomy" id="10181"/>
    <lineage>
        <taxon>Eukaryota</taxon>
        <taxon>Metazoa</taxon>
        <taxon>Chordata</taxon>
        <taxon>Craniata</taxon>
        <taxon>Vertebrata</taxon>
        <taxon>Euteleostomi</taxon>
        <taxon>Mammalia</taxon>
        <taxon>Eutheria</taxon>
        <taxon>Euarchontoglires</taxon>
        <taxon>Glires</taxon>
        <taxon>Rodentia</taxon>
        <taxon>Hystricomorpha</taxon>
        <taxon>Bathyergidae</taxon>
        <taxon>Heterocephalus</taxon>
    </lineage>
</organism>
<dbReference type="InterPro" id="IPR004020">
    <property type="entry name" value="DAPIN"/>
</dbReference>
<keyword evidence="3" id="KW-1185">Reference proteome</keyword>
<dbReference type="InterPro" id="IPR011029">
    <property type="entry name" value="DEATH-like_dom_sf"/>
</dbReference>
<feature type="domain" description="Pyrin" evidence="2">
    <location>
        <begin position="5"/>
        <end position="92"/>
    </location>
</feature>
<evidence type="ECO:0000256" key="1">
    <source>
        <dbReference type="ARBA" id="ARBA00008647"/>
    </source>
</evidence>
<dbReference type="CDD" id="cd08305">
    <property type="entry name" value="Pyrin"/>
    <property type="match status" value="1"/>
</dbReference>
<dbReference type="GO" id="GO:0002218">
    <property type="term" value="P:activation of innate immune response"/>
    <property type="evidence" value="ECO:0007669"/>
    <property type="project" value="InterPro"/>
</dbReference>
<evidence type="ECO:0000313" key="4">
    <source>
        <dbReference type="RefSeq" id="XP_021095236.1"/>
    </source>
</evidence>
<name>A0AAX6RED5_HETGA</name>
<dbReference type="GeneID" id="106010596"/>
<dbReference type="AlphaFoldDB" id="A0AAX6RED5"/>
<dbReference type="PROSITE" id="PS50824">
    <property type="entry name" value="DAPIN"/>
    <property type="match status" value="1"/>
</dbReference>
<dbReference type="RefSeq" id="XP_021095236.1">
    <property type="nucleotide sequence ID" value="XM_021239577.1"/>
</dbReference>
<gene>
    <name evidence="4" type="primary">LOC106010596</name>
</gene>
<proteinExistence type="inferred from homology"/>
<sequence length="106" mass="12486">MTGKMLNEYKKLVLLKGIEPITHYHFRMVKSLLASELKLTKKMQDERNKIQFADLMEEMLQSDAGVRKLIELFKAIAELENLADDLRKEMLKGFSHTMQFFHLENL</sequence>
<dbReference type="Proteomes" id="UP000694906">
    <property type="component" value="Unplaced"/>
</dbReference>